<comment type="caution">
    <text evidence="7">The sequence shown here is derived from an EMBL/GenBank/DDBJ whole genome shotgun (WGS) entry which is preliminary data.</text>
</comment>
<dbReference type="PANTHER" id="PTHR11010">
    <property type="entry name" value="PROTEASE S28 PRO-X CARBOXYPEPTIDASE-RELATED"/>
    <property type="match status" value="1"/>
</dbReference>
<feature type="chain" id="PRO_5014189095" evidence="6">
    <location>
        <begin position="22"/>
        <end position="525"/>
    </location>
</feature>
<dbReference type="FunFam" id="3.40.50.1820:FF:000165">
    <property type="entry name" value="Serine peptidase, putative"/>
    <property type="match status" value="1"/>
</dbReference>
<keyword evidence="3 6" id="KW-0732">Signal</keyword>
<accession>A0A2I1CK74</accession>
<dbReference type="GO" id="GO:0006508">
    <property type="term" value="P:proteolysis"/>
    <property type="evidence" value="ECO:0007669"/>
    <property type="project" value="UniProtKB-KW"/>
</dbReference>
<dbReference type="GeneID" id="36529241"/>
<comment type="similarity">
    <text evidence="1">Belongs to the peptidase S28 family.</text>
</comment>
<dbReference type="PANTHER" id="PTHR11010:SF23">
    <property type="entry name" value="SERINE PEPTIDASE"/>
    <property type="match status" value="1"/>
</dbReference>
<dbReference type="OrthoDB" id="1735038at2759"/>
<dbReference type="EMBL" id="MSZS01000001">
    <property type="protein sequence ID" value="PKX98016.1"/>
    <property type="molecule type" value="Genomic_DNA"/>
</dbReference>
<protein>
    <submittedName>
        <fullName evidence="7">Putative serine peptidase</fullName>
    </submittedName>
</protein>
<dbReference type="Proteomes" id="UP000234474">
    <property type="component" value="Unassembled WGS sequence"/>
</dbReference>
<evidence type="ECO:0000256" key="4">
    <source>
        <dbReference type="ARBA" id="ARBA00022801"/>
    </source>
</evidence>
<dbReference type="RefSeq" id="XP_024686611.1">
    <property type="nucleotide sequence ID" value="XM_024821915.1"/>
</dbReference>
<keyword evidence="4" id="KW-0378">Hydrolase</keyword>
<dbReference type="STRING" id="1392255.A0A2I1CK74"/>
<proteinExistence type="inferred from homology"/>
<reference evidence="8" key="1">
    <citation type="journal article" date="2018" name="Proc. Natl. Acad. Sci. U.S.A.">
        <title>Linking secondary metabolites to gene clusters through genome sequencing of six diverse Aspergillus species.</title>
        <authorList>
            <person name="Kaerboelling I."/>
            <person name="Vesth T.C."/>
            <person name="Frisvad J.C."/>
            <person name="Nybo J.L."/>
            <person name="Theobald S."/>
            <person name="Kuo A."/>
            <person name="Bowyer P."/>
            <person name="Matsuda Y."/>
            <person name="Mondo S."/>
            <person name="Lyhne E.K."/>
            <person name="Kogle M.E."/>
            <person name="Clum A."/>
            <person name="Lipzen A."/>
            <person name="Salamov A."/>
            <person name="Ngan C.Y."/>
            <person name="Daum C."/>
            <person name="Chiniquy J."/>
            <person name="Barry K."/>
            <person name="LaButti K."/>
            <person name="Haridas S."/>
            <person name="Simmons B.A."/>
            <person name="Magnuson J.K."/>
            <person name="Mortensen U.H."/>
            <person name="Larsen T.O."/>
            <person name="Grigoriev I.V."/>
            <person name="Baker S.E."/>
            <person name="Andersen M.R."/>
        </authorList>
    </citation>
    <scope>NUCLEOTIDE SEQUENCE [LARGE SCALE GENOMIC DNA]</scope>
    <source>
        <strain evidence="8">IBT 16806</strain>
    </source>
</reference>
<evidence type="ECO:0000313" key="8">
    <source>
        <dbReference type="Proteomes" id="UP000234474"/>
    </source>
</evidence>
<evidence type="ECO:0000256" key="1">
    <source>
        <dbReference type="ARBA" id="ARBA00011079"/>
    </source>
</evidence>
<dbReference type="GO" id="GO:0008239">
    <property type="term" value="F:dipeptidyl-peptidase activity"/>
    <property type="evidence" value="ECO:0007669"/>
    <property type="project" value="TreeGrafter"/>
</dbReference>
<name>A0A2I1CK74_ASPN1</name>
<evidence type="ECO:0000256" key="5">
    <source>
        <dbReference type="ARBA" id="ARBA00023180"/>
    </source>
</evidence>
<gene>
    <name evidence="7" type="ORF">P174DRAFT_363388</name>
</gene>
<dbReference type="FunFam" id="3.40.50.1820:FF:000196">
    <property type="entry name" value="Endoprotease endo-Pro"/>
    <property type="match status" value="1"/>
</dbReference>
<evidence type="ECO:0000256" key="6">
    <source>
        <dbReference type="SAM" id="SignalP"/>
    </source>
</evidence>
<dbReference type="OMA" id="CERFDVY"/>
<dbReference type="AlphaFoldDB" id="A0A2I1CK74"/>
<keyword evidence="8" id="KW-1185">Reference proteome</keyword>
<feature type="signal peptide" evidence="6">
    <location>
        <begin position="1"/>
        <end position="21"/>
    </location>
</feature>
<organism evidence="7 8">
    <name type="scientific">Aspergillus novofumigatus (strain IBT 16806)</name>
    <dbReference type="NCBI Taxonomy" id="1392255"/>
    <lineage>
        <taxon>Eukaryota</taxon>
        <taxon>Fungi</taxon>
        <taxon>Dikarya</taxon>
        <taxon>Ascomycota</taxon>
        <taxon>Pezizomycotina</taxon>
        <taxon>Eurotiomycetes</taxon>
        <taxon>Eurotiomycetidae</taxon>
        <taxon>Eurotiales</taxon>
        <taxon>Aspergillaceae</taxon>
        <taxon>Aspergillus</taxon>
        <taxon>Aspergillus subgen. Fumigati</taxon>
    </lineage>
</organism>
<evidence type="ECO:0000313" key="7">
    <source>
        <dbReference type="EMBL" id="PKX98016.1"/>
    </source>
</evidence>
<dbReference type="SUPFAM" id="SSF53474">
    <property type="entry name" value="alpha/beta-Hydrolases"/>
    <property type="match status" value="1"/>
</dbReference>
<dbReference type="InterPro" id="IPR029058">
    <property type="entry name" value="AB_hydrolase_fold"/>
</dbReference>
<dbReference type="InterPro" id="IPR008758">
    <property type="entry name" value="Peptidase_S28"/>
</dbReference>
<evidence type="ECO:0000256" key="2">
    <source>
        <dbReference type="ARBA" id="ARBA00022670"/>
    </source>
</evidence>
<dbReference type="GO" id="GO:0070008">
    <property type="term" value="F:serine-type exopeptidase activity"/>
    <property type="evidence" value="ECO:0007669"/>
    <property type="project" value="InterPro"/>
</dbReference>
<dbReference type="Pfam" id="PF05577">
    <property type="entry name" value="Peptidase_S28"/>
    <property type="match status" value="2"/>
</dbReference>
<keyword evidence="2" id="KW-0645">Protease</keyword>
<dbReference type="Gene3D" id="3.40.50.1820">
    <property type="entry name" value="alpha/beta hydrolase"/>
    <property type="match status" value="2"/>
</dbReference>
<sequence length="525" mass="58765">MRTVAASLTLAASCLFGLASALMPRAPLIPALKAKVALRTGNATFEQYIDHNNPGLGTFSQRYWYNPEYWAGPGSPVVLFTPGESDAADYDGFLTNETIVGRFAEEIGGAVILLEHRYWGASSPYPNLTAETLQYLNLEQSIADLVHFAKTVNLPFDKDHSSNADSAPWVMSGGSYSGALAAWTASIAPGTFWAYHASSAPVQAIYDFWQYFVPVVEGMPKNCSKDVNRVVEYIDHVYASRDIERQQEIKEMFGMGALKHFDDFAAAITNGPWLWQDMNFVSGYSRFYKFCDAVENVTPGAKSVPGPEGVGLEKALQGYASWFNSTYLPGSCAKYKYWTDKYAVDCYDSYDPDSPIYTDTAVNNTINKQWTWFLCNEPFFYWQDGAPKDEFTIVSRIVSAEYWQRQCYGYFPEVNGYTFGSARGKTAEDVNKWTKGWDLTNTTRLIWTNGQFDPWRDASVSSKFRPGGPLQSTEQVPVHVIPGGMHCSDQWLAYGEANTGVQKVIDEEVAQINAWVAEYPKYKKP</sequence>
<evidence type="ECO:0000256" key="3">
    <source>
        <dbReference type="ARBA" id="ARBA00022729"/>
    </source>
</evidence>
<dbReference type="VEuPathDB" id="FungiDB:P174DRAFT_363388"/>
<keyword evidence="5" id="KW-0325">Glycoprotein</keyword>